<feature type="chain" id="PRO_5020390758" description="TraB family protein" evidence="1">
    <location>
        <begin position="22"/>
        <end position="266"/>
    </location>
</feature>
<dbReference type="OrthoDB" id="357294at2"/>
<dbReference type="InterPro" id="IPR047111">
    <property type="entry name" value="YbaP-like"/>
</dbReference>
<dbReference type="Pfam" id="PF01963">
    <property type="entry name" value="TraB_PrgY_gumN"/>
    <property type="match status" value="1"/>
</dbReference>
<dbReference type="Proteomes" id="UP000294555">
    <property type="component" value="Unassembled WGS sequence"/>
</dbReference>
<dbReference type="EMBL" id="SJOI01000001">
    <property type="protein sequence ID" value="TCL04093.1"/>
    <property type="molecule type" value="Genomic_DNA"/>
</dbReference>
<keyword evidence="1" id="KW-0732">Signal</keyword>
<dbReference type="PANTHER" id="PTHR40590">
    <property type="entry name" value="CYTOPLASMIC PROTEIN-RELATED"/>
    <property type="match status" value="1"/>
</dbReference>
<evidence type="ECO:0008006" key="4">
    <source>
        <dbReference type="Google" id="ProtNLM"/>
    </source>
</evidence>
<organism evidence="2 3">
    <name type="scientific">Sodalis ligni</name>
    <dbReference type="NCBI Taxonomy" id="2697027"/>
    <lineage>
        <taxon>Bacteria</taxon>
        <taxon>Pseudomonadati</taxon>
        <taxon>Pseudomonadota</taxon>
        <taxon>Gammaproteobacteria</taxon>
        <taxon>Enterobacterales</taxon>
        <taxon>Bruguierivoracaceae</taxon>
        <taxon>Sodalis</taxon>
    </lineage>
</organism>
<feature type="signal peptide" evidence="1">
    <location>
        <begin position="1"/>
        <end position="21"/>
    </location>
</feature>
<dbReference type="CDD" id="cd14789">
    <property type="entry name" value="Tiki"/>
    <property type="match status" value="1"/>
</dbReference>
<reference evidence="2 3" key="1">
    <citation type="submission" date="2019-02" db="EMBL/GenBank/DDBJ databases">
        <title>Investigation of anaerobic lignin degradation for improved lignocellulosic biofuels.</title>
        <authorList>
            <person name="Deangelis K."/>
        </authorList>
    </citation>
    <scope>NUCLEOTIDE SEQUENCE [LARGE SCALE GENOMIC DNA]</scope>
    <source>
        <strain evidence="2 3">159R</strain>
    </source>
</reference>
<sequence>MRKWWRRTATVLGLLSRPVYAWPGMDISLPADRQLHLVGSIHMGTRDMAPLPASLLLMLRKASALIVEADITVSPPLTSATPVTVPLAERLSPDHLGILKRLCEEYHLDESTLAGLPAWHIALMLQARQAEGLGLRAAYGIDYQLIQAAKAMDKPVIELEGPDEQLGLLLQLPDQGNALLEDTLSHWHTNARLLQTMIGWWMNRGPADVGNAFPATFSSELYHYLMTERNRRWKSALEALPAGAYVVAVGALHLYGEQNLPSLLQS</sequence>
<evidence type="ECO:0000256" key="1">
    <source>
        <dbReference type="SAM" id="SignalP"/>
    </source>
</evidence>
<evidence type="ECO:0000313" key="2">
    <source>
        <dbReference type="EMBL" id="TCL04093.1"/>
    </source>
</evidence>
<comment type="caution">
    <text evidence="2">The sequence shown here is derived from an EMBL/GenBank/DDBJ whole genome shotgun (WGS) entry which is preliminary data.</text>
</comment>
<dbReference type="InterPro" id="IPR002816">
    <property type="entry name" value="TraB/PrgY/GumN_fam"/>
</dbReference>
<dbReference type="AlphaFoldDB" id="A0A4R1N9X7"/>
<name>A0A4R1N9X7_9GAMM</name>
<gene>
    <name evidence="2" type="ORF">EZJ58_2201</name>
</gene>
<evidence type="ECO:0000313" key="3">
    <source>
        <dbReference type="Proteomes" id="UP000294555"/>
    </source>
</evidence>
<dbReference type="PANTHER" id="PTHR40590:SF1">
    <property type="entry name" value="CYTOPLASMIC PROTEIN"/>
    <property type="match status" value="1"/>
</dbReference>
<protein>
    <recommendedName>
        <fullName evidence="4">TraB family protein</fullName>
    </recommendedName>
</protein>
<accession>A0A4R1N9X7</accession>
<proteinExistence type="predicted"/>
<keyword evidence="3" id="KW-1185">Reference proteome</keyword>
<dbReference type="RefSeq" id="WP_132922899.1">
    <property type="nucleotide sequence ID" value="NZ_SJOI01000001.1"/>
</dbReference>